<gene>
    <name evidence="2" type="ORF">LY90DRAFT_708078</name>
</gene>
<keyword evidence="3" id="KW-1185">Reference proteome</keyword>
<accession>A0A1Y2ABS7</accession>
<dbReference type="Gene3D" id="3.40.50.300">
    <property type="entry name" value="P-loop containing nucleotide triphosphate hydrolases"/>
    <property type="match status" value="1"/>
</dbReference>
<dbReference type="SUPFAM" id="SSF52540">
    <property type="entry name" value="P-loop containing nucleoside triphosphate hydrolases"/>
    <property type="match status" value="1"/>
</dbReference>
<dbReference type="PANTHER" id="PTHR34825">
    <property type="entry name" value="CONSERVED PROTEIN, WITH A WEAK D-GALACTARATE DEHYDRATASE/ALTRONATE HYDROLASE DOMAIN"/>
    <property type="match status" value="1"/>
</dbReference>
<dbReference type="STRING" id="1754190.A0A1Y2ABS7"/>
<sequence>MGRIIDSKEMFDNYQEIIEQEYFVDKSNLINKFNKLIRNTGSKYVCITKPRRFGKTLIAAMLITYYSKSIDSKTIFDKLKVSKGISSDKDENKVEIDQYNEFQKKYHTLYFDFSLGVNSHKTLKGYLKSINKKLKKDIKELYPNSNVLKEYDREIFNNLQEIYMTTNEKFIIIIDEWDYIISNNLFSPDDQKNYIAFLKDLIKNRRYVAFTYMTGILPIAKQLSQSTINCFTEYSMLNDKDYYQYFGFTEQEVKELCRINNAKYNKNKNKSLEYKDIEDWYNGYKSYNGKKIFNSWSVYHALQNNRIENYWTETGRFNEVVDSIDFKIHGIKNDILDLIKGNNIAIKLEKYGAEDLLKDTETNDSQKKTKKDKNKENINKKKKLYSKMVTFGFLTYYDGEISIPNKELKEEFIKVLEKKKT</sequence>
<name>A0A1Y2ABS7_9FUNG</name>
<dbReference type="EMBL" id="MCOG01000307">
    <property type="protein sequence ID" value="ORY20009.1"/>
    <property type="molecule type" value="Genomic_DNA"/>
</dbReference>
<organism evidence="2 3">
    <name type="scientific">Neocallimastix californiae</name>
    <dbReference type="NCBI Taxonomy" id="1754190"/>
    <lineage>
        <taxon>Eukaryota</taxon>
        <taxon>Fungi</taxon>
        <taxon>Fungi incertae sedis</taxon>
        <taxon>Chytridiomycota</taxon>
        <taxon>Chytridiomycota incertae sedis</taxon>
        <taxon>Neocallimastigomycetes</taxon>
        <taxon>Neocallimastigales</taxon>
        <taxon>Neocallimastigaceae</taxon>
        <taxon>Neocallimastix</taxon>
    </lineage>
</organism>
<evidence type="ECO:0000259" key="1">
    <source>
        <dbReference type="Pfam" id="PF09820"/>
    </source>
</evidence>
<proteinExistence type="predicted"/>
<dbReference type="Proteomes" id="UP000193920">
    <property type="component" value="Unassembled WGS sequence"/>
</dbReference>
<dbReference type="Pfam" id="PF09820">
    <property type="entry name" value="AAA-ATPase_like"/>
    <property type="match status" value="1"/>
</dbReference>
<protein>
    <recommendedName>
        <fullName evidence="1">AAA-ATPase-like domain-containing protein</fullName>
    </recommendedName>
</protein>
<reference evidence="2 3" key="1">
    <citation type="submission" date="2016-08" db="EMBL/GenBank/DDBJ databases">
        <title>A Parts List for Fungal Cellulosomes Revealed by Comparative Genomics.</title>
        <authorList>
            <consortium name="DOE Joint Genome Institute"/>
            <person name="Haitjema C.H."/>
            <person name="Gilmore S.P."/>
            <person name="Henske J.K."/>
            <person name="Solomon K.V."/>
            <person name="De Groot R."/>
            <person name="Kuo A."/>
            <person name="Mondo S.J."/>
            <person name="Salamov A.A."/>
            <person name="Labutti K."/>
            <person name="Zhao Z."/>
            <person name="Chiniquy J."/>
            <person name="Barry K."/>
            <person name="Brewer H.M."/>
            <person name="Purvine S.O."/>
            <person name="Wright A.T."/>
            <person name="Boxma B."/>
            <person name="Van Alen T."/>
            <person name="Hackstein J.H."/>
            <person name="Baker S.E."/>
            <person name="Grigoriev I.V."/>
            <person name="O'Malley M.A."/>
        </authorList>
    </citation>
    <scope>NUCLEOTIDE SEQUENCE [LARGE SCALE GENOMIC DNA]</scope>
    <source>
        <strain evidence="2 3">G1</strain>
    </source>
</reference>
<evidence type="ECO:0000313" key="2">
    <source>
        <dbReference type="EMBL" id="ORY20009.1"/>
    </source>
</evidence>
<comment type="caution">
    <text evidence="2">The sequence shown here is derived from an EMBL/GenBank/DDBJ whole genome shotgun (WGS) entry which is preliminary data.</text>
</comment>
<dbReference type="OrthoDB" id="2143434at2759"/>
<dbReference type="InterPro" id="IPR018631">
    <property type="entry name" value="AAA-ATPase-like_dom"/>
</dbReference>
<dbReference type="AlphaFoldDB" id="A0A1Y2ABS7"/>
<feature type="domain" description="AAA-ATPase-like" evidence="1">
    <location>
        <begin position="12"/>
        <end position="222"/>
    </location>
</feature>
<dbReference type="PANTHER" id="PTHR34825:SF1">
    <property type="entry name" value="AAA-ATPASE-LIKE DOMAIN-CONTAINING PROTEIN"/>
    <property type="match status" value="1"/>
</dbReference>
<evidence type="ECO:0000313" key="3">
    <source>
        <dbReference type="Proteomes" id="UP000193920"/>
    </source>
</evidence>
<dbReference type="InterPro" id="IPR027417">
    <property type="entry name" value="P-loop_NTPase"/>
</dbReference>